<name>A0A1N6M7Q2_9VIBR</name>
<evidence type="ECO:0000313" key="3">
    <source>
        <dbReference type="Proteomes" id="UP000184774"/>
    </source>
</evidence>
<evidence type="ECO:0000313" key="2">
    <source>
        <dbReference type="EMBL" id="SIO95376.1"/>
    </source>
</evidence>
<organism evidence="2 3">
    <name type="scientific">Vibrio spartinae</name>
    <dbReference type="NCBI Taxonomy" id="1918945"/>
    <lineage>
        <taxon>Bacteria</taxon>
        <taxon>Pseudomonadati</taxon>
        <taxon>Pseudomonadota</taxon>
        <taxon>Gammaproteobacteria</taxon>
        <taxon>Vibrionales</taxon>
        <taxon>Vibrionaceae</taxon>
        <taxon>Vibrio</taxon>
    </lineage>
</organism>
<evidence type="ECO:0000313" key="1">
    <source>
        <dbReference type="EMBL" id="QMV14110.1"/>
    </source>
</evidence>
<proteinExistence type="predicted"/>
<sequence length="110" mass="12421">MSSTYVYQLEFDVKTEMGAQWAEGLKIVLDAHKQAGQAEPEIYTTYIGNGERAFVRVPLDKIGDMDDWVHTPDLVHKMLGEQAGSDALAKWAATFTHWESRLLRLSKDGH</sequence>
<reference evidence="1 4" key="3">
    <citation type="journal article" date="2020" name="J. Nat. Prod.">
        <title>Genomics-Metabolomics Profiling Disclosed Marine Vibrio spartinae 3.6 as a Producer of a New Branched Side Chain Prodigiosin.</title>
        <authorList>
            <person name="Vitale G.A."/>
            <person name="Sciarretta M."/>
            <person name="Palma Esposito F."/>
            <person name="January G.G."/>
            <person name="Giaccio M."/>
            <person name="Bunk B."/>
            <person name="Sproer C."/>
            <person name="Bajerski F."/>
            <person name="Power D."/>
            <person name="Festa C."/>
            <person name="Monti M.C."/>
            <person name="D'Auria M.V."/>
            <person name="de Pascale D."/>
        </authorList>
    </citation>
    <scope>NUCLEOTIDE SEQUENCE [LARGE SCALE GENOMIC DNA]</scope>
    <source>
        <strain evidence="1 4">3.6</strain>
    </source>
</reference>
<dbReference type="AlphaFoldDB" id="A0A1N6M7Q2"/>
<dbReference type="Proteomes" id="UP000515264">
    <property type="component" value="Chromosome 1"/>
</dbReference>
<protein>
    <submittedName>
        <fullName evidence="2">Uncharacterized protein</fullName>
    </submittedName>
</protein>
<dbReference type="EMBL" id="CP046268">
    <property type="protein sequence ID" value="QMV14110.1"/>
    <property type="molecule type" value="Genomic_DNA"/>
</dbReference>
<reference evidence="1" key="2">
    <citation type="submission" date="2019-11" db="EMBL/GenBank/DDBJ databases">
        <authorList>
            <person name="January G."/>
            <person name="Bunk B."/>
        </authorList>
    </citation>
    <scope>NUCLEOTIDE SEQUENCE</scope>
    <source>
        <strain evidence="1">3.6</strain>
    </source>
</reference>
<evidence type="ECO:0000313" key="4">
    <source>
        <dbReference type="Proteomes" id="UP000515264"/>
    </source>
</evidence>
<dbReference type="OrthoDB" id="9553828at2"/>
<accession>A0A1N6M7Q2</accession>
<dbReference type="EMBL" id="FSSB01000018">
    <property type="protein sequence ID" value="SIO95376.1"/>
    <property type="molecule type" value="Genomic_DNA"/>
</dbReference>
<reference evidence="2 3" key="1">
    <citation type="submission" date="2016-12" db="EMBL/GenBank/DDBJ databases">
        <authorList>
            <person name="Song W.-J."/>
            <person name="Kurnit D.M."/>
        </authorList>
    </citation>
    <scope>NUCLEOTIDE SEQUENCE [LARGE SCALE GENOMIC DNA]</scope>
    <source>
        <strain evidence="2 3">CECT 9026</strain>
    </source>
</reference>
<keyword evidence="4" id="KW-1185">Reference proteome</keyword>
<dbReference type="Proteomes" id="UP000184774">
    <property type="component" value="Unassembled WGS sequence"/>
</dbReference>
<gene>
    <name evidence="2" type="ORF">VSP9026_03118</name>
    <name evidence="1" type="ORF">Vspart_01358</name>
</gene>
<dbReference type="RefSeq" id="WP_074373871.1">
    <property type="nucleotide sequence ID" value="NZ_AP024907.1"/>
</dbReference>